<dbReference type="AlphaFoldDB" id="A0A9X1PRM3"/>
<dbReference type="EMBL" id="JAKEIP010000003">
    <property type="protein sequence ID" value="MCF1592252.1"/>
    <property type="molecule type" value="Genomic_DNA"/>
</dbReference>
<comment type="caution">
    <text evidence="4">The sequence shown here is derived from an EMBL/GenBank/DDBJ whole genome shotgun (WGS) entry which is preliminary data.</text>
</comment>
<evidence type="ECO:0000259" key="3">
    <source>
        <dbReference type="Pfam" id="PF13458"/>
    </source>
</evidence>
<name>A0A9X1PRM3_STRM4</name>
<proteinExistence type="inferred from homology"/>
<dbReference type="PANTHER" id="PTHR30483">
    <property type="entry name" value="LEUCINE-SPECIFIC-BINDING PROTEIN"/>
    <property type="match status" value="1"/>
</dbReference>
<evidence type="ECO:0000256" key="2">
    <source>
        <dbReference type="ARBA" id="ARBA00022729"/>
    </source>
</evidence>
<protein>
    <submittedName>
        <fullName evidence="4">ABC transporter substrate-binding protein</fullName>
    </submittedName>
</protein>
<organism evidence="4 5">
    <name type="scientific">Streptomyces muensis</name>
    <dbReference type="NCBI Taxonomy" id="1077944"/>
    <lineage>
        <taxon>Bacteria</taxon>
        <taxon>Bacillati</taxon>
        <taxon>Actinomycetota</taxon>
        <taxon>Actinomycetes</taxon>
        <taxon>Kitasatosporales</taxon>
        <taxon>Streptomycetaceae</taxon>
        <taxon>Streptomyces</taxon>
    </lineage>
</organism>
<dbReference type="Proteomes" id="UP001139384">
    <property type="component" value="Unassembled WGS sequence"/>
</dbReference>
<dbReference type="Gene3D" id="3.40.50.2300">
    <property type="match status" value="2"/>
</dbReference>
<keyword evidence="5" id="KW-1185">Reference proteome</keyword>
<dbReference type="InterPro" id="IPR028082">
    <property type="entry name" value="Peripla_BP_I"/>
</dbReference>
<evidence type="ECO:0000256" key="1">
    <source>
        <dbReference type="ARBA" id="ARBA00010062"/>
    </source>
</evidence>
<accession>A0A9X1PRM3</accession>
<dbReference type="InterPro" id="IPR051010">
    <property type="entry name" value="BCAA_transport"/>
</dbReference>
<sequence>MSTTSLCVGVVAPLTGRLAPLGSPLSYVLRRLAPRLAHVRNRGRRYDVTIAVRDSRSDPDAARQAVHDLADADGANVVLTMAGTRVLPAVTDACEEARVPCVSTTFPWQAYVHTRGAGPGHRFRWTYHFAWGLDDIAAVFADLWERVDGRGAVGCLWNDDLQGGLLRHDRYGFAPVTSPRGHTLVDLGAYREPADDFRTQVSRMREHGADLVTSAATATDLALFHRQARETGLRPRLITCSRWLTYPHTHTTPASDVHSELADAGVATLVYWSPDHPYRSSLDGTTCAELAHAYQQDTGAAWLQPLGLAHSLLETAHHALAIADDPTDRASVAQALAGTSLDTIAGRLDWTRGPTPNIALLPLVGGQWHHGREGPRLAVVSNRAHPGVPLTGELAPAR</sequence>
<dbReference type="Pfam" id="PF13458">
    <property type="entry name" value="Peripla_BP_6"/>
    <property type="match status" value="1"/>
</dbReference>
<dbReference type="RefSeq" id="WP_234760536.1">
    <property type="nucleotide sequence ID" value="NZ_JAKEIP010000003.1"/>
</dbReference>
<feature type="domain" description="Leucine-binding protein" evidence="3">
    <location>
        <begin position="8"/>
        <end position="352"/>
    </location>
</feature>
<dbReference type="CDD" id="cd06337">
    <property type="entry name" value="PBP1_ABC_ligand_binding-like"/>
    <property type="match status" value="1"/>
</dbReference>
<comment type="similarity">
    <text evidence="1">Belongs to the leucine-binding protein family.</text>
</comment>
<dbReference type="PANTHER" id="PTHR30483:SF6">
    <property type="entry name" value="PERIPLASMIC BINDING PROTEIN OF ABC TRANSPORTER FOR NATURAL AMINO ACIDS"/>
    <property type="match status" value="1"/>
</dbReference>
<evidence type="ECO:0000313" key="4">
    <source>
        <dbReference type="EMBL" id="MCF1592252.1"/>
    </source>
</evidence>
<gene>
    <name evidence="4" type="ORF">L0P92_01525</name>
</gene>
<dbReference type="InterPro" id="IPR028081">
    <property type="entry name" value="Leu-bd"/>
</dbReference>
<reference evidence="4" key="1">
    <citation type="submission" date="2022-01" db="EMBL/GenBank/DDBJ databases">
        <title>Draft Genome Sequences of Seven Type Strains of the Genus Streptomyces.</title>
        <authorList>
            <person name="Aziz S."/>
            <person name="Coretto E."/>
            <person name="Chronakova A."/>
            <person name="Sproer C."/>
            <person name="Huber K."/>
            <person name="Nouioui I."/>
            <person name="Gross H."/>
        </authorList>
    </citation>
    <scope>NUCLEOTIDE SEQUENCE</scope>
    <source>
        <strain evidence="4">DSM 103493</strain>
    </source>
</reference>
<keyword evidence="2" id="KW-0732">Signal</keyword>
<dbReference type="SUPFAM" id="SSF53822">
    <property type="entry name" value="Periplasmic binding protein-like I"/>
    <property type="match status" value="1"/>
</dbReference>
<evidence type="ECO:0000313" key="5">
    <source>
        <dbReference type="Proteomes" id="UP001139384"/>
    </source>
</evidence>